<feature type="compositionally biased region" description="Low complexity" evidence="1">
    <location>
        <begin position="643"/>
        <end position="653"/>
    </location>
</feature>
<organism evidence="4 5">
    <name type="scientific">Tilletia horrida</name>
    <dbReference type="NCBI Taxonomy" id="155126"/>
    <lineage>
        <taxon>Eukaryota</taxon>
        <taxon>Fungi</taxon>
        <taxon>Dikarya</taxon>
        <taxon>Basidiomycota</taxon>
        <taxon>Ustilaginomycotina</taxon>
        <taxon>Exobasidiomycetes</taxon>
        <taxon>Tilletiales</taxon>
        <taxon>Tilletiaceae</taxon>
        <taxon>Tilletia</taxon>
    </lineage>
</organism>
<dbReference type="Pfam" id="PF13193">
    <property type="entry name" value="AMP-binding_C"/>
    <property type="match status" value="1"/>
</dbReference>
<evidence type="ECO:0000256" key="1">
    <source>
        <dbReference type="SAM" id="MobiDB-lite"/>
    </source>
</evidence>
<proteinExistence type="predicted"/>
<dbReference type="GO" id="GO:0016405">
    <property type="term" value="F:CoA-ligase activity"/>
    <property type="evidence" value="ECO:0007669"/>
    <property type="project" value="TreeGrafter"/>
</dbReference>
<evidence type="ECO:0000313" key="4">
    <source>
        <dbReference type="EMBL" id="KAK0536177.1"/>
    </source>
</evidence>
<feature type="region of interest" description="Disordered" evidence="1">
    <location>
        <begin position="643"/>
        <end position="679"/>
    </location>
</feature>
<feature type="domain" description="AMP-dependent synthetase/ligase" evidence="2">
    <location>
        <begin position="385"/>
        <end position="549"/>
    </location>
</feature>
<accession>A0AAN6GGE2</accession>
<evidence type="ECO:0000313" key="5">
    <source>
        <dbReference type="Proteomes" id="UP001176521"/>
    </source>
</evidence>
<protein>
    <recommendedName>
        <fullName evidence="6">Acetyl-CoA synthetase-like protein</fullName>
    </recommendedName>
</protein>
<feature type="domain" description="AMP-binding enzyme C-terminal" evidence="3">
    <location>
        <begin position="608"/>
        <end position="712"/>
    </location>
</feature>
<dbReference type="EMBL" id="JAPDMQ010000081">
    <property type="protein sequence ID" value="KAK0536177.1"/>
    <property type="molecule type" value="Genomic_DNA"/>
</dbReference>
<dbReference type="Gene3D" id="3.30.300.30">
    <property type="match status" value="1"/>
</dbReference>
<dbReference type="InterPro" id="IPR025110">
    <property type="entry name" value="AMP-bd_C"/>
</dbReference>
<keyword evidence="5" id="KW-1185">Reference proteome</keyword>
<dbReference type="InterPro" id="IPR020845">
    <property type="entry name" value="AMP-binding_CS"/>
</dbReference>
<feature type="compositionally biased region" description="Low complexity" evidence="1">
    <location>
        <begin position="315"/>
        <end position="325"/>
    </location>
</feature>
<evidence type="ECO:0008006" key="6">
    <source>
        <dbReference type="Google" id="ProtNLM"/>
    </source>
</evidence>
<dbReference type="SUPFAM" id="SSF56801">
    <property type="entry name" value="Acetyl-CoA synthetase-like"/>
    <property type="match status" value="2"/>
</dbReference>
<dbReference type="PANTHER" id="PTHR24096">
    <property type="entry name" value="LONG-CHAIN-FATTY-ACID--COA LIGASE"/>
    <property type="match status" value="1"/>
</dbReference>
<evidence type="ECO:0000259" key="2">
    <source>
        <dbReference type="Pfam" id="PF00501"/>
    </source>
</evidence>
<dbReference type="PROSITE" id="PS00455">
    <property type="entry name" value="AMP_BINDING"/>
    <property type="match status" value="1"/>
</dbReference>
<dbReference type="Proteomes" id="UP001176521">
    <property type="component" value="Unassembled WGS sequence"/>
</dbReference>
<sequence>MVFHSPHPDLNVPPYRSLPDFLLEHPSYSHAEPKSSLGRTLRQPILYSSPSDKSSRKDAAPLSLIDLRTRARSFAASLLLPTPPPPRRPASNSARTAWKRGDVLLLFATSQHDYAAAVLGCQLAGGTAALANPSYKPHELAHQLRLVGGPKAILTLAASLDTVQKAVELALNEEEQGFEKLQAVPDVWVFEEEHDQSWFKHVLEPGQALLADKSGEALKALDAVEIDPNQDTAVLCFSSGTSGLPKAVRLSHTNMISNLIQATFLLADRLNEPLFDDGNWYHHATTNSAAITPNVKTPARKGSAVVDATSANDMAGGSSSSSSAAPEQGVPRSGSVSGGLSMSQLPGAGKDAAVHQVNVIAKALKKLPFLKAKSQKVVKGAEFHIDILPQFHCYGLLVSLIALHTATPRIVLHRFEPEVFLQAVQDRHVTFAFVVPPILLMLAKSPIVDSYDIQSLRRVASGAASLSQELVAAVRKRTGIVVTDGYGMSEMSPIISLQTLADLDAAPGTVGVLAPCTKARVISPDGKDLGPNQEGELVLSGPQMMQGYLKNDEANKAAFWEDEDEHGVASRWLRTGDVVRIDEKGYITITDRLKDVIKTNGFQVSPAELESILFQDPRVGDVAVLGVKDPSDGSEKPWAFIVPAAPSSNSSSPKQEKDKEVVAASAQQGSELEDEEARTKAVMERFNGKVAGYKKLKGITWIEKLPKSDSGKILKRELRDLVDLSKDKQ</sequence>
<gene>
    <name evidence="4" type="ORF">OC842_002078</name>
</gene>
<name>A0AAN6GGE2_9BASI</name>
<comment type="caution">
    <text evidence="4">The sequence shown here is derived from an EMBL/GenBank/DDBJ whole genome shotgun (WGS) entry which is preliminary data.</text>
</comment>
<dbReference type="AlphaFoldDB" id="A0AAN6GGE2"/>
<dbReference type="PANTHER" id="PTHR24096:SF422">
    <property type="entry name" value="BCDNA.GH02901"/>
    <property type="match status" value="1"/>
</dbReference>
<dbReference type="Gene3D" id="2.30.38.10">
    <property type="entry name" value="Luciferase, Domain 3"/>
    <property type="match status" value="1"/>
</dbReference>
<dbReference type="Gene3D" id="3.40.50.980">
    <property type="match status" value="3"/>
</dbReference>
<evidence type="ECO:0000259" key="3">
    <source>
        <dbReference type="Pfam" id="PF13193"/>
    </source>
</evidence>
<reference evidence="4" key="1">
    <citation type="journal article" date="2023" name="PhytoFront">
        <title>Draft Genome Resources of Seven Strains of Tilletia horrida, Causal Agent of Kernel Smut of Rice.</title>
        <authorList>
            <person name="Khanal S."/>
            <person name="Antony Babu S."/>
            <person name="Zhou X.G."/>
        </authorList>
    </citation>
    <scope>NUCLEOTIDE SEQUENCE</scope>
    <source>
        <strain evidence="4">TX3</strain>
    </source>
</reference>
<feature type="region of interest" description="Disordered" evidence="1">
    <location>
        <begin position="310"/>
        <end position="341"/>
    </location>
</feature>
<dbReference type="InterPro" id="IPR000873">
    <property type="entry name" value="AMP-dep_synth/lig_dom"/>
</dbReference>
<feature type="domain" description="AMP-dependent synthetase/ligase" evidence="2">
    <location>
        <begin position="99"/>
        <end position="263"/>
    </location>
</feature>
<dbReference type="Pfam" id="PF00501">
    <property type="entry name" value="AMP-binding"/>
    <property type="match status" value="2"/>
</dbReference>
<dbReference type="InterPro" id="IPR045851">
    <property type="entry name" value="AMP-bd_C_sf"/>
</dbReference>